<dbReference type="GO" id="GO:0003676">
    <property type="term" value="F:nucleic acid binding"/>
    <property type="evidence" value="ECO:0007669"/>
    <property type="project" value="InterPro"/>
</dbReference>
<dbReference type="PANTHER" id="PTHR37984">
    <property type="entry name" value="PROTEIN CBG26694"/>
    <property type="match status" value="1"/>
</dbReference>
<accession>A0AAV4BN49</accession>
<evidence type="ECO:0000313" key="3">
    <source>
        <dbReference type="Proteomes" id="UP000735302"/>
    </source>
</evidence>
<evidence type="ECO:0000259" key="1">
    <source>
        <dbReference type="PROSITE" id="PS50994"/>
    </source>
</evidence>
<dbReference type="AlphaFoldDB" id="A0AAV4BN49"/>
<gene>
    <name evidence="2" type="ORF">PoB_004728700</name>
</gene>
<evidence type="ECO:0000313" key="2">
    <source>
        <dbReference type="EMBL" id="GFO20782.1"/>
    </source>
</evidence>
<dbReference type="InterPro" id="IPR050951">
    <property type="entry name" value="Retrovirus_Pol_polyprotein"/>
</dbReference>
<keyword evidence="3" id="KW-1185">Reference proteome</keyword>
<dbReference type="SUPFAM" id="SSF53098">
    <property type="entry name" value="Ribonuclease H-like"/>
    <property type="match status" value="1"/>
</dbReference>
<dbReference type="Gene3D" id="3.30.420.10">
    <property type="entry name" value="Ribonuclease H-like superfamily/Ribonuclease H"/>
    <property type="match status" value="1"/>
</dbReference>
<feature type="domain" description="Integrase catalytic" evidence="1">
    <location>
        <begin position="10"/>
        <end position="130"/>
    </location>
</feature>
<reference evidence="2 3" key="1">
    <citation type="journal article" date="2021" name="Elife">
        <title>Chloroplast acquisition without the gene transfer in kleptoplastic sea slugs, Plakobranchus ocellatus.</title>
        <authorList>
            <person name="Maeda T."/>
            <person name="Takahashi S."/>
            <person name="Yoshida T."/>
            <person name="Shimamura S."/>
            <person name="Takaki Y."/>
            <person name="Nagai Y."/>
            <person name="Toyoda A."/>
            <person name="Suzuki Y."/>
            <person name="Arimoto A."/>
            <person name="Ishii H."/>
            <person name="Satoh N."/>
            <person name="Nishiyama T."/>
            <person name="Hasebe M."/>
            <person name="Maruyama T."/>
            <person name="Minagawa J."/>
            <person name="Obokata J."/>
            <person name="Shigenobu S."/>
        </authorList>
    </citation>
    <scope>NUCLEOTIDE SEQUENCE [LARGE SCALE GENOMIC DNA]</scope>
</reference>
<dbReference type="Proteomes" id="UP000735302">
    <property type="component" value="Unassembled WGS sequence"/>
</dbReference>
<name>A0AAV4BN49_9GAST</name>
<sequence>MNCQYHTLPLAQEPFAAVTLGLDHNLALGFSDTWPLAALLTIIDRNTRWPQAIPLPNITTAECIQALVRGWISRFGIPEDLSSDHGSQFTPPLWTEIAKRLGVKVHRTTAFHPRPTEWLKGFTACSRLGI</sequence>
<organism evidence="2 3">
    <name type="scientific">Plakobranchus ocellatus</name>
    <dbReference type="NCBI Taxonomy" id="259542"/>
    <lineage>
        <taxon>Eukaryota</taxon>
        <taxon>Metazoa</taxon>
        <taxon>Spiralia</taxon>
        <taxon>Lophotrochozoa</taxon>
        <taxon>Mollusca</taxon>
        <taxon>Gastropoda</taxon>
        <taxon>Heterobranchia</taxon>
        <taxon>Euthyneura</taxon>
        <taxon>Panpulmonata</taxon>
        <taxon>Sacoglossa</taxon>
        <taxon>Placobranchoidea</taxon>
        <taxon>Plakobranchidae</taxon>
        <taxon>Plakobranchus</taxon>
    </lineage>
</organism>
<dbReference type="Pfam" id="PF00665">
    <property type="entry name" value="rve"/>
    <property type="match status" value="1"/>
</dbReference>
<dbReference type="PANTHER" id="PTHR37984:SF15">
    <property type="entry name" value="INTEGRASE CATALYTIC DOMAIN-CONTAINING PROTEIN"/>
    <property type="match status" value="1"/>
</dbReference>
<comment type="caution">
    <text evidence="2">The sequence shown here is derived from an EMBL/GenBank/DDBJ whole genome shotgun (WGS) entry which is preliminary data.</text>
</comment>
<dbReference type="InterPro" id="IPR036397">
    <property type="entry name" value="RNaseH_sf"/>
</dbReference>
<dbReference type="InterPro" id="IPR012337">
    <property type="entry name" value="RNaseH-like_sf"/>
</dbReference>
<dbReference type="PROSITE" id="PS50994">
    <property type="entry name" value="INTEGRASE"/>
    <property type="match status" value="1"/>
</dbReference>
<dbReference type="EMBL" id="BLXT01005203">
    <property type="protein sequence ID" value="GFO20782.1"/>
    <property type="molecule type" value="Genomic_DNA"/>
</dbReference>
<dbReference type="GO" id="GO:0015074">
    <property type="term" value="P:DNA integration"/>
    <property type="evidence" value="ECO:0007669"/>
    <property type="project" value="InterPro"/>
</dbReference>
<dbReference type="InterPro" id="IPR001584">
    <property type="entry name" value="Integrase_cat-core"/>
</dbReference>
<proteinExistence type="predicted"/>
<protein>
    <submittedName>
        <fullName evidence="2">Gag-Pol polyprotein</fullName>
    </submittedName>
</protein>